<gene>
    <name evidence="1" type="ORF">AEK19_MT1971</name>
</gene>
<protein>
    <submittedName>
        <fullName evidence="1">Uncharacterized protein</fullName>
    </submittedName>
</protein>
<evidence type="ECO:0000313" key="1">
    <source>
        <dbReference type="EMBL" id="ART32134.1"/>
    </source>
</evidence>
<dbReference type="AlphaFoldDB" id="A0A1Y0B416"/>
<proteinExistence type="predicted"/>
<name>A0A1Y0B416_9LAMI</name>
<accession>A0A1Y0B416</accession>
<dbReference type="EMBL" id="KY774314">
    <property type="protein sequence ID" value="ART32134.1"/>
    <property type="molecule type" value="Genomic_DNA"/>
</dbReference>
<geneLocation type="mitochondrion" evidence="1"/>
<organism evidence="1">
    <name type="scientific">Utricularia reniformis</name>
    <dbReference type="NCBI Taxonomy" id="192314"/>
    <lineage>
        <taxon>Eukaryota</taxon>
        <taxon>Viridiplantae</taxon>
        <taxon>Streptophyta</taxon>
        <taxon>Embryophyta</taxon>
        <taxon>Tracheophyta</taxon>
        <taxon>Spermatophyta</taxon>
        <taxon>Magnoliopsida</taxon>
        <taxon>eudicotyledons</taxon>
        <taxon>Gunneridae</taxon>
        <taxon>Pentapetalae</taxon>
        <taxon>asterids</taxon>
        <taxon>lamiids</taxon>
        <taxon>Lamiales</taxon>
        <taxon>Lentibulariaceae</taxon>
        <taxon>Utricularia</taxon>
    </lineage>
</organism>
<sequence length="39" mass="4579">MILQKVITRSGVKNKKYDIQTRDLLPHERIDWKKDGIAA</sequence>
<reference evidence="1" key="1">
    <citation type="submission" date="2017-03" db="EMBL/GenBank/DDBJ databases">
        <title>The mitochondrial genome of the carnivorous plant Utricularia reniformis (Lentibulariaceae): structure, comparative analysis and evolutionary landmarks.</title>
        <authorList>
            <person name="Silva S.R."/>
            <person name="Alvarenga D.O."/>
            <person name="Michael T.P."/>
            <person name="Miranda V.F.O."/>
            <person name="Varani A.M."/>
        </authorList>
    </citation>
    <scope>NUCLEOTIDE SEQUENCE</scope>
</reference>
<keyword evidence="1" id="KW-0496">Mitochondrion</keyword>